<feature type="transmembrane region" description="Helical" evidence="7">
    <location>
        <begin position="61"/>
        <end position="82"/>
    </location>
</feature>
<comment type="subcellular location">
    <subcellularLocation>
        <location evidence="1">Cell membrane</location>
        <topology evidence="1">Multi-pass membrane protein</topology>
    </subcellularLocation>
</comment>
<feature type="transmembrane region" description="Helical" evidence="7">
    <location>
        <begin position="135"/>
        <end position="158"/>
    </location>
</feature>
<dbReference type="Pfam" id="PF00664">
    <property type="entry name" value="ABC_membrane"/>
    <property type="match status" value="1"/>
</dbReference>
<feature type="transmembrane region" description="Helical" evidence="7">
    <location>
        <begin position="254"/>
        <end position="277"/>
    </location>
</feature>
<evidence type="ECO:0000256" key="6">
    <source>
        <dbReference type="ARBA" id="ARBA00023136"/>
    </source>
</evidence>
<evidence type="ECO:0000256" key="3">
    <source>
        <dbReference type="ARBA" id="ARBA00022741"/>
    </source>
</evidence>
<keyword evidence="11" id="KW-1185">Reference proteome</keyword>
<dbReference type="Proteomes" id="UP001501747">
    <property type="component" value="Unassembled WGS sequence"/>
</dbReference>
<keyword evidence="6 7" id="KW-0472">Membrane</keyword>
<dbReference type="PROSITE" id="PS00211">
    <property type="entry name" value="ABC_TRANSPORTER_1"/>
    <property type="match status" value="1"/>
</dbReference>
<evidence type="ECO:0000256" key="2">
    <source>
        <dbReference type="ARBA" id="ARBA00022692"/>
    </source>
</evidence>
<dbReference type="InterPro" id="IPR003593">
    <property type="entry name" value="AAA+_ATPase"/>
</dbReference>
<dbReference type="SUPFAM" id="SSF90123">
    <property type="entry name" value="ABC transporter transmembrane region"/>
    <property type="match status" value="1"/>
</dbReference>
<protein>
    <submittedName>
        <fullName evidence="10">Yersiniabactin ABC transporter ATP-binding/permease protein YbtP</fullName>
    </submittedName>
</protein>
<keyword evidence="5 7" id="KW-1133">Transmembrane helix</keyword>
<name>A0ABP7RZV5_9PSEU</name>
<evidence type="ECO:0000259" key="8">
    <source>
        <dbReference type="PROSITE" id="PS50893"/>
    </source>
</evidence>
<keyword evidence="3" id="KW-0547">Nucleotide-binding</keyword>
<feature type="transmembrane region" description="Helical" evidence="7">
    <location>
        <begin position="26"/>
        <end position="49"/>
    </location>
</feature>
<gene>
    <name evidence="10" type="primary">ybtP</name>
    <name evidence="10" type="ORF">GCM10022247_27110</name>
</gene>
<dbReference type="InterPro" id="IPR017871">
    <property type="entry name" value="ABC_transporter-like_CS"/>
</dbReference>
<dbReference type="EMBL" id="BAABAL010000008">
    <property type="protein sequence ID" value="GAA4004655.1"/>
    <property type="molecule type" value="Genomic_DNA"/>
</dbReference>
<dbReference type="Pfam" id="PF00005">
    <property type="entry name" value="ABC_tran"/>
    <property type="match status" value="1"/>
</dbReference>
<evidence type="ECO:0000256" key="1">
    <source>
        <dbReference type="ARBA" id="ARBA00004651"/>
    </source>
</evidence>
<dbReference type="PROSITE" id="PS50893">
    <property type="entry name" value="ABC_TRANSPORTER_2"/>
    <property type="match status" value="1"/>
</dbReference>
<dbReference type="InterPro" id="IPR011527">
    <property type="entry name" value="ABC1_TM_dom"/>
</dbReference>
<dbReference type="SUPFAM" id="SSF52540">
    <property type="entry name" value="P-loop containing nucleoside triphosphate hydrolases"/>
    <property type="match status" value="1"/>
</dbReference>
<evidence type="ECO:0000313" key="11">
    <source>
        <dbReference type="Proteomes" id="UP001501747"/>
    </source>
</evidence>
<dbReference type="GO" id="GO:0005524">
    <property type="term" value="F:ATP binding"/>
    <property type="evidence" value="ECO:0007669"/>
    <property type="project" value="UniProtKB-KW"/>
</dbReference>
<evidence type="ECO:0000256" key="7">
    <source>
        <dbReference type="SAM" id="Phobius"/>
    </source>
</evidence>
<evidence type="ECO:0000256" key="4">
    <source>
        <dbReference type="ARBA" id="ARBA00022840"/>
    </source>
</evidence>
<organism evidence="10 11">
    <name type="scientific">Allokutzneria multivorans</name>
    <dbReference type="NCBI Taxonomy" id="1142134"/>
    <lineage>
        <taxon>Bacteria</taxon>
        <taxon>Bacillati</taxon>
        <taxon>Actinomycetota</taxon>
        <taxon>Actinomycetes</taxon>
        <taxon>Pseudonocardiales</taxon>
        <taxon>Pseudonocardiaceae</taxon>
        <taxon>Allokutzneria</taxon>
    </lineage>
</organism>
<dbReference type="PROSITE" id="PS50929">
    <property type="entry name" value="ABC_TM1F"/>
    <property type="match status" value="1"/>
</dbReference>
<feature type="transmembrane region" description="Helical" evidence="7">
    <location>
        <begin position="164"/>
        <end position="183"/>
    </location>
</feature>
<dbReference type="InterPro" id="IPR036640">
    <property type="entry name" value="ABC1_TM_sf"/>
</dbReference>
<dbReference type="Gene3D" id="3.40.50.300">
    <property type="entry name" value="P-loop containing nucleotide triphosphate hydrolases"/>
    <property type="match status" value="1"/>
</dbReference>
<proteinExistence type="predicted"/>
<feature type="domain" description="ABC transmembrane type-1" evidence="9">
    <location>
        <begin position="26"/>
        <end position="268"/>
    </location>
</feature>
<sequence>MSDSGMKPVSDLVGLSPGVRGQLTRALALGALGGAAGVAGYVCVAMAVGELFAAQPSGSALAWWVSFALVGLVVSFGSRWLAEQVAHHASFELEVVLRRRLADALAKMPLGVVQRLGSGRIKKVMQDDVAALHNVVADAMPFFGAVAAQPIAALIALGIVQWKLLIVVLLVVPVAMVSFSLMARDYTTQRAKYNDANENVNAAVVEFVQGMPVVRTFDDGRTSFRRFSDSVDAFTEAIGAWTATSRTASVFNKLVIVPLPTLLVIAAAGVPMLALDWITAPELLLGLLIGAMPIEAISPLMHLTNYVNDSKAGAVRIGELLAIPPLPEPASPRVPSDSSVSLRGVTFSYSTDRGAPVLSDVDIEIPAGTVCALVGPSGSGKSTVARLIPRFYDVDEGSVRVGGVDVRDMRSEVLLQHVALVFQDPFLIEGTIAENIRLGRPGATDAEVEAAARAAAAHDFIVTELQDGYDSQVGERGGRLSGGQRQRITIARAILSDAQIVVLDEATAFTDPESEAAIQDAIARLTKGRTVLVIAHRLSTVVDVDRIVVLDNGKVVERGKHPDLVAANGRYAALWARHEQASTWGLVGNRAEDLLAGSSDKKDVKL</sequence>
<comment type="caution">
    <text evidence="10">The sequence shown here is derived from an EMBL/GenBank/DDBJ whole genome shotgun (WGS) entry which is preliminary data.</text>
</comment>
<dbReference type="Gene3D" id="1.20.1560.10">
    <property type="entry name" value="ABC transporter type 1, transmembrane domain"/>
    <property type="match status" value="1"/>
</dbReference>
<keyword evidence="2 7" id="KW-0812">Transmembrane</keyword>
<dbReference type="PANTHER" id="PTHR24221">
    <property type="entry name" value="ATP-BINDING CASSETTE SUB-FAMILY B"/>
    <property type="match status" value="1"/>
</dbReference>
<dbReference type="PANTHER" id="PTHR24221:SF654">
    <property type="entry name" value="ATP-BINDING CASSETTE SUB-FAMILY B MEMBER 6"/>
    <property type="match status" value="1"/>
</dbReference>
<dbReference type="SMART" id="SM00382">
    <property type="entry name" value="AAA"/>
    <property type="match status" value="1"/>
</dbReference>
<feature type="domain" description="ABC transporter" evidence="8">
    <location>
        <begin position="340"/>
        <end position="577"/>
    </location>
</feature>
<accession>A0ABP7RZV5</accession>
<keyword evidence="4 10" id="KW-0067">ATP-binding</keyword>
<reference evidence="11" key="1">
    <citation type="journal article" date="2019" name="Int. J. Syst. Evol. Microbiol.">
        <title>The Global Catalogue of Microorganisms (GCM) 10K type strain sequencing project: providing services to taxonomists for standard genome sequencing and annotation.</title>
        <authorList>
            <consortium name="The Broad Institute Genomics Platform"/>
            <consortium name="The Broad Institute Genome Sequencing Center for Infectious Disease"/>
            <person name="Wu L."/>
            <person name="Ma J."/>
        </authorList>
    </citation>
    <scope>NUCLEOTIDE SEQUENCE [LARGE SCALE GENOMIC DNA]</scope>
    <source>
        <strain evidence="11">JCM 17342</strain>
    </source>
</reference>
<dbReference type="InterPro" id="IPR039421">
    <property type="entry name" value="Type_1_exporter"/>
</dbReference>
<evidence type="ECO:0000259" key="9">
    <source>
        <dbReference type="PROSITE" id="PS50929"/>
    </source>
</evidence>
<evidence type="ECO:0000313" key="10">
    <source>
        <dbReference type="EMBL" id="GAA4004655.1"/>
    </source>
</evidence>
<evidence type="ECO:0000256" key="5">
    <source>
        <dbReference type="ARBA" id="ARBA00022989"/>
    </source>
</evidence>
<dbReference type="InterPro" id="IPR027417">
    <property type="entry name" value="P-loop_NTPase"/>
</dbReference>
<dbReference type="InterPro" id="IPR003439">
    <property type="entry name" value="ABC_transporter-like_ATP-bd"/>
</dbReference>